<feature type="domain" description="Sugar phosphate transporter" evidence="9">
    <location>
        <begin position="21"/>
        <end position="305"/>
    </location>
</feature>
<evidence type="ECO:0000256" key="3">
    <source>
        <dbReference type="ARBA" id="ARBA00010425"/>
    </source>
</evidence>
<dbReference type="EMBL" id="CALLCH030000017">
    <property type="protein sequence ID" value="CAI4218207.1"/>
    <property type="molecule type" value="Genomic_DNA"/>
</dbReference>
<dbReference type="InterPro" id="IPR037185">
    <property type="entry name" value="EmrE-like"/>
</dbReference>
<proteinExistence type="inferred from homology"/>
<dbReference type="AlphaFoldDB" id="A0A9P1H8W8"/>
<reference evidence="10" key="1">
    <citation type="submission" date="2022-11" db="EMBL/GenBank/DDBJ databases">
        <authorList>
            <person name="Scott C."/>
            <person name="Bruce N."/>
        </authorList>
    </citation>
    <scope>NUCLEOTIDE SEQUENCE</scope>
</reference>
<evidence type="ECO:0000256" key="7">
    <source>
        <dbReference type="ARBA" id="ARBA00023136"/>
    </source>
</evidence>
<dbReference type="SUPFAM" id="SSF103481">
    <property type="entry name" value="Multidrug resistance efflux transporter EmrE"/>
    <property type="match status" value="1"/>
</dbReference>
<dbReference type="GO" id="GO:0005789">
    <property type="term" value="C:endoplasmic reticulum membrane"/>
    <property type="evidence" value="ECO:0007669"/>
    <property type="project" value="UniProtKB-SubCell"/>
</dbReference>
<dbReference type="InterPro" id="IPR004853">
    <property type="entry name" value="Sugar_P_trans_dom"/>
</dbReference>
<sequence length="371" mass="40859">MNSDPHTRFQAKKKQSTPAFVYVIAWIAISSSVILHNKWILDTLNFRFPIILTTYHLGLASILTQFMARWTNVLNGRHKIKMNRRVYMRAIVPIGVTFSLSLICNNLAYLYLSVAFIQMLKATTPVAVLLAGWLLGVSSPDVKVLLNVSVIAFGVLLASIGEVDFVLVGVLFQLSGVIFEALRLSLVQKILSAEYKMDALLSIYYYAPICALLNFMVALVFEIPRVSVADFANVGLFNFVVNGTFAFLLNLAAVSLIGKTSAVILTLCGVLKDIILVIASMIIWNTQVTFLQAFGYTIALSGIVYFKLGYKAVVKVVLDSGAYAMSIGAKRPLVRRILHISVSLLVLYVLLRSYRPSSPFDKMSALGGEAV</sequence>
<feature type="transmembrane region" description="Helical" evidence="8">
    <location>
        <begin position="333"/>
        <end position="351"/>
    </location>
</feature>
<feature type="transmembrane region" description="Helical" evidence="8">
    <location>
        <begin position="290"/>
        <end position="308"/>
    </location>
</feature>
<dbReference type="Proteomes" id="UP000838763">
    <property type="component" value="Unassembled WGS sequence"/>
</dbReference>
<feature type="transmembrane region" description="Helical" evidence="8">
    <location>
        <begin position="235"/>
        <end position="257"/>
    </location>
</feature>
<comment type="subcellular location">
    <subcellularLocation>
        <location evidence="2">Endoplasmic reticulum membrane</location>
        <topology evidence="2">Multi-pass membrane protein</topology>
    </subcellularLocation>
</comment>
<evidence type="ECO:0000313" key="11">
    <source>
        <dbReference type="Proteomes" id="UP000838763"/>
    </source>
</evidence>
<gene>
    <name evidence="10" type="ORF">PPNO1_LOCUS7799</name>
</gene>
<comment type="similarity">
    <text evidence="3">Belongs to the TPT transporter family. SLC35D subfamily.</text>
</comment>
<keyword evidence="11" id="KW-1185">Reference proteome</keyword>
<evidence type="ECO:0000256" key="5">
    <source>
        <dbReference type="ARBA" id="ARBA00022692"/>
    </source>
</evidence>
<dbReference type="PANTHER" id="PTHR11132">
    <property type="entry name" value="SOLUTE CARRIER FAMILY 35"/>
    <property type="match status" value="1"/>
</dbReference>
<feature type="transmembrane region" description="Helical" evidence="8">
    <location>
        <begin position="109"/>
        <end position="135"/>
    </location>
</feature>
<evidence type="ECO:0000256" key="8">
    <source>
        <dbReference type="SAM" id="Phobius"/>
    </source>
</evidence>
<evidence type="ECO:0000313" key="10">
    <source>
        <dbReference type="EMBL" id="CAI4218207.1"/>
    </source>
</evidence>
<comment type="caution">
    <text evidence="10">The sequence shown here is derived from an EMBL/GenBank/DDBJ whole genome shotgun (WGS) entry which is preliminary data.</text>
</comment>
<dbReference type="Pfam" id="PF03151">
    <property type="entry name" value="TPT"/>
    <property type="match status" value="1"/>
</dbReference>
<name>A0A9P1H8W8_9PEZI</name>
<accession>A0A9P1H8W8</accession>
<feature type="transmembrane region" description="Helical" evidence="8">
    <location>
        <begin position="86"/>
        <end position="103"/>
    </location>
</feature>
<feature type="transmembrane region" description="Helical" evidence="8">
    <location>
        <begin position="142"/>
        <end position="159"/>
    </location>
</feature>
<feature type="transmembrane region" description="Helical" evidence="8">
    <location>
        <begin position="20"/>
        <end position="40"/>
    </location>
</feature>
<feature type="transmembrane region" description="Helical" evidence="8">
    <location>
        <begin position="46"/>
        <end position="66"/>
    </location>
</feature>
<dbReference type="OrthoDB" id="6418713at2759"/>
<comment type="function">
    <text evidence="1">Involved in the import of GDP-mannose from the cytoplasm into the Golgi lumen.</text>
</comment>
<evidence type="ECO:0000256" key="2">
    <source>
        <dbReference type="ARBA" id="ARBA00004477"/>
    </source>
</evidence>
<comment type="subunit">
    <text evidence="4">Homooligomer.</text>
</comment>
<evidence type="ECO:0000256" key="1">
    <source>
        <dbReference type="ARBA" id="ARBA00003420"/>
    </source>
</evidence>
<evidence type="ECO:0000259" key="9">
    <source>
        <dbReference type="Pfam" id="PF03151"/>
    </source>
</evidence>
<keyword evidence="7 8" id="KW-0472">Membrane</keyword>
<protein>
    <recommendedName>
        <fullName evidence="9">Sugar phosphate transporter domain-containing protein</fullName>
    </recommendedName>
</protein>
<evidence type="ECO:0000256" key="6">
    <source>
        <dbReference type="ARBA" id="ARBA00022989"/>
    </source>
</evidence>
<organism evidence="10 11">
    <name type="scientific">Parascedosporium putredinis</name>
    <dbReference type="NCBI Taxonomy" id="1442378"/>
    <lineage>
        <taxon>Eukaryota</taxon>
        <taxon>Fungi</taxon>
        <taxon>Dikarya</taxon>
        <taxon>Ascomycota</taxon>
        <taxon>Pezizomycotina</taxon>
        <taxon>Sordariomycetes</taxon>
        <taxon>Hypocreomycetidae</taxon>
        <taxon>Microascales</taxon>
        <taxon>Microascaceae</taxon>
        <taxon>Parascedosporium</taxon>
    </lineage>
</organism>
<feature type="transmembrane region" description="Helical" evidence="8">
    <location>
        <begin position="203"/>
        <end position="223"/>
    </location>
</feature>
<keyword evidence="6 8" id="KW-1133">Transmembrane helix</keyword>
<dbReference type="InterPro" id="IPR050186">
    <property type="entry name" value="TPT_transporter"/>
</dbReference>
<feature type="transmembrane region" description="Helical" evidence="8">
    <location>
        <begin position="165"/>
        <end position="182"/>
    </location>
</feature>
<evidence type="ECO:0000256" key="4">
    <source>
        <dbReference type="ARBA" id="ARBA00011182"/>
    </source>
</evidence>
<feature type="transmembrane region" description="Helical" evidence="8">
    <location>
        <begin position="264"/>
        <end position="284"/>
    </location>
</feature>
<keyword evidence="5 8" id="KW-0812">Transmembrane</keyword>